<accession>A0A085ZEF9</accession>
<feature type="chain" id="PRO_5001801032" evidence="5">
    <location>
        <begin position="34"/>
        <end position="331"/>
    </location>
</feature>
<dbReference type="STRING" id="421531.IX38_12730"/>
<dbReference type="GO" id="GO:0046872">
    <property type="term" value="F:metal ion binding"/>
    <property type="evidence" value="ECO:0007669"/>
    <property type="project" value="UniProtKB-KW"/>
</dbReference>
<keyword evidence="3" id="KW-0378">Hydrolase</keyword>
<comment type="caution">
    <text evidence="7">The sequence shown here is derived from an EMBL/GenBank/DDBJ whole genome shotgun (WGS) entry which is preliminary data.</text>
</comment>
<dbReference type="CDD" id="cd07720">
    <property type="entry name" value="OPHC2-like_MBL-fold"/>
    <property type="match status" value="1"/>
</dbReference>
<dbReference type="AlphaFoldDB" id="A0A085ZEF9"/>
<dbReference type="Pfam" id="PF00753">
    <property type="entry name" value="Lactamase_B"/>
    <property type="match status" value="1"/>
</dbReference>
<keyword evidence="4" id="KW-0862">Zinc</keyword>
<dbReference type="InterPro" id="IPR001279">
    <property type="entry name" value="Metallo-B-lactamas"/>
</dbReference>
<dbReference type="Proteomes" id="UP000028703">
    <property type="component" value="Unassembled WGS sequence"/>
</dbReference>
<gene>
    <name evidence="7" type="ORF">IX38_12730</name>
</gene>
<evidence type="ECO:0000256" key="5">
    <source>
        <dbReference type="SAM" id="SignalP"/>
    </source>
</evidence>
<keyword evidence="8" id="KW-1185">Reference proteome</keyword>
<dbReference type="InterPro" id="IPR051013">
    <property type="entry name" value="MBL_superfamily_lactonases"/>
</dbReference>
<evidence type="ECO:0000256" key="1">
    <source>
        <dbReference type="ARBA" id="ARBA00007749"/>
    </source>
</evidence>
<dbReference type="PANTHER" id="PTHR42978:SF6">
    <property type="entry name" value="QUORUM-QUENCHING LACTONASE YTNP-RELATED"/>
    <property type="match status" value="1"/>
</dbReference>
<evidence type="ECO:0000256" key="4">
    <source>
        <dbReference type="ARBA" id="ARBA00022833"/>
    </source>
</evidence>
<evidence type="ECO:0000256" key="2">
    <source>
        <dbReference type="ARBA" id="ARBA00022723"/>
    </source>
</evidence>
<dbReference type="InterPro" id="IPR036866">
    <property type="entry name" value="RibonucZ/Hydroxyglut_hydro"/>
</dbReference>
<evidence type="ECO:0000259" key="6">
    <source>
        <dbReference type="SMART" id="SM00849"/>
    </source>
</evidence>
<dbReference type="SMART" id="SM00849">
    <property type="entry name" value="Lactamase_B"/>
    <property type="match status" value="1"/>
</dbReference>
<dbReference type="Gene3D" id="3.60.15.10">
    <property type="entry name" value="Ribonuclease Z/Hydroxyacylglutathione hydrolase-like"/>
    <property type="match status" value="1"/>
</dbReference>
<keyword evidence="5" id="KW-0732">Signal</keyword>
<dbReference type="eggNOG" id="COG0491">
    <property type="taxonomic scope" value="Bacteria"/>
</dbReference>
<name>A0A085ZEF9_9FLAO</name>
<feature type="signal peptide" evidence="5">
    <location>
        <begin position="1"/>
        <end position="33"/>
    </location>
</feature>
<dbReference type="GO" id="GO:0016787">
    <property type="term" value="F:hydrolase activity"/>
    <property type="evidence" value="ECO:0007669"/>
    <property type="project" value="UniProtKB-KW"/>
</dbReference>
<dbReference type="RefSeq" id="WP_034705329.1">
    <property type="nucleotide sequence ID" value="NZ_JPRO01000010.1"/>
</dbReference>
<dbReference type="SUPFAM" id="SSF56281">
    <property type="entry name" value="Metallo-hydrolase/oxidoreductase"/>
    <property type="match status" value="1"/>
</dbReference>
<evidence type="ECO:0000313" key="8">
    <source>
        <dbReference type="Proteomes" id="UP000028703"/>
    </source>
</evidence>
<evidence type="ECO:0000313" key="7">
    <source>
        <dbReference type="EMBL" id="KFF02823.1"/>
    </source>
</evidence>
<keyword evidence="2" id="KW-0479">Metal-binding</keyword>
<reference evidence="7 8" key="1">
    <citation type="submission" date="2014-07" db="EMBL/GenBank/DDBJ databases">
        <title>Genome of Chryseobacterium luteum DSM 18605.</title>
        <authorList>
            <person name="Stropko S.J."/>
            <person name="Pipes S.E."/>
            <person name="Newman J.D."/>
        </authorList>
    </citation>
    <scope>NUCLEOTIDE SEQUENCE [LARGE SCALE GENOMIC DNA]</scope>
    <source>
        <strain evidence="7 8">DSM 18605</strain>
    </source>
</reference>
<evidence type="ECO:0000256" key="3">
    <source>
        <dbReference type="ARBA" id="ARBA00022801"/>
    </source>
</evidence>
<dbReference type="PANTHER" id="PTHR42978">
    <property type="entry name" value="QUORUM-QUENCHING LACTONASE YTNP-RELATED-RELATED"/>
    <property type="match status" value="1"/>
</dbReference>
<comment type="similarity">
    <text evidence="1">Belongs to the metallo-beta-lactamase superfamily.</text>
</comment>
<feature type="domain" description="Metallo-beta-lactamase" evidence="6">
    <location>
        <begin position="96"/>
        <end position="301"/>
    </location>
</feature>
<protein>
    <submittedName>
        <fullName evidence="7">Beta-lactamase</fullName>
    </submittedName>
</protein>
<organism evidence="7 8">
    <name type="scientific">Chryseobacterium luteum</name>
    <dbReference type="NCBI Taxonomy" id="421531"/>
    <lineage>
        <taxon>Bacteria</taxon>
        <taxon>Pseudomonadati</taxon>
        <taxon>Bacteroidota</taxon>
        <taxon>Flavobacteriia</taxon>
        <taxon>Flavobacteriales</taxon>
        <taxon>Weeksellaceae</taxon>
        <taxon>Chryseobacterium group</taxon>
        <taxon>Chryseobacterium</taxon>
    </lineage>
</organism>
<proteinExistence type="inferred from homology"/>
<dbReference type="EMBL" id="JPRO01000010">
    <property type="protein sequence ID" value="KFF02823.1"/>
    <property type="molecule type" value="Genomic_DNA"/>
</dbReference>
<dbReference type="OrthoDB" id="9802897at2"/>
<sequence length="331" mass="36157">MKHAFFASKALLKITAAGIFSIGILLTTSSTFAQTVNQEKAYQPGYYRLPVGDFEVIALSDGTVPQNFHQLLTNVKPGEIDRLLKLNYQSDPVELSVNGYLIKKGNELILVDAGTAEAYGPTLGHLIESLRRAGYQPEQISAVLITHIHIDHTGGLMDKGKLAFPNATIYISKPEVDFWLTAESKRKAPENLKNYFVQAEATVGPYLKAGKVKIFEYGKQVLPGILPLASPGHTPGHTFFSLESKGEKLLFWGDIMHAAAVQFADPAVTIVYDVNPSAAAAQRKKAFQDAAQKGYLVAADHLSYPGIGRIRAEDNSYVWVPANYSTYTAAQ</sequence>